<feature type="domain" description="C-type lectin" evidence="4">
    <location>
        <begin position="40"/>
        <end position="156"/>
    </location>
</feature>
<organism evidence="5 6">
    <name type="scientific">Sinanodonta woodiana</name>
    <name type="common">Chinese pond mussel</name>
    <name type="synonym">Anodonta woodiana</name>
    <dbReference type="NCBI Taxonomy" id="1069815"/>
    <lineage>
        <taxon>Eukaryota</taxon>
        <taxon>Metazoa</taxon>
        <taxon>Spiralia</taxon>
        <taxon>Lophotrochozoa</taxon>
        <taxon>Mollusca</taxon>
        <taxon>Bivalvia</taxon>
        <taxon>Autobranchia</taxon>
        <taxon>Heteroconchia</taxon>
        <taxon>Palaeoheterodonta</taxon>
        <taxon>Unionida</taxon>
        <taxon>Unionoidea</taxon>
        <taxon>Unionidae</taxon>
        <taxon>Unioninae</taxon>
        <taxon>Sinanodonta</taxon>
    </lineage>
</organism>
<sequence length="459" mass="51610">MFATLLIIIALFRVGIGITDTDDIYRCPSEIQGNWYTRTYGDMCYLFINSEKTWVDAQNDCSRRGGNLITIQTAGIQTFVERNLQALNWKRNGLWIGANDRHREWHWMWVTGEAVSSGYRKWAPDQPSCYFFTPCHEDCANLRLSDGYRWHDYPCDTPGVYEYSYICQFRMMAKTTTTTTTTTSTTATTSGRLSTRLPMLPLRPLLRVTIAMATTPAMTSLKSHSSVELFTTTIPGINKTKTAPSSPWSVELGSVLDVDKNSTGQVLDSIDVKVEHQHLAAVNAGVQTEGLIGIIVTFVLVFIAGIIIGLLICRRRRRKRYSEDYSVAFNNITYAEQPRQQSNRIKNTNAGHLLNMADATDESDSDEPVHYAEIDDIKPKCNVDLPEDKEGACGSDDSQKMIESPYEEIHADVKQSREDDSDDLSHLGASGSSPFTPDFLKKDTYVALTYSNNLYSMKI</sequence>
<keyword evidence="2" id="KW-0812">Transmembrane</keyword>
<dbReference type="AlphaFoldDB" id="A0ABD3VJT3"/>
<dbReference type="PROSITE" id="PS50041">
    <property type="entry name" value="C_TYPE_LECTIN_2"/>
    <property type="match status" value="1"/>
</dbReference>
<dbReference type="Pfam" id="PF00059">
    <property type="entry name" value="Lectin_C"/>
    <property type="match status" value="1"/>
</dbReference>
<comment type="caution">
    <text evidence="5">The sequence shown here is derived from an EMBL/GenBank/DDBJ whole genome shotgun (WGS) entry which is preliminary data.</text>
</comment>
<dbReference type="SUPFAM" id="SSF56436">
    <property type="entry name" value="C-type lectin-like"/>
    <property type="match status" value="1"/>
</dbReference>
<dbReference type="CDD" id="cd00037">
    <property type="entry name" value="CLECT"/>
    <property type="match status" value="1"/>
</dbReference>
<evidence type="ECO:0000256" key="3">
    <source>
        <dbReference type="SAM" id="SignalP"/>
    </source>
</evidence>
<evidence type="ECO:0000313" key="6">
    <source>
        <dbReference type="Proteomes" id="UP001634394"/>
    </source>
</evidence>
<dbReference type="Proteomes" id="UP001634394">
    <property type="component" value="Unassembled WGS sequence"/>
</dbReference>
<accession>A0ABD3VJT3</accession>
<dbReference type="InterPro" id="IPR016186">
    <property type="entry name" value="C-type_lectin-like/link_sf"/>
</dbReference>
<dbReference type="InterPro" id="IPR050111">
    <property type="entry name" value="C-type_lectin/snaclec_domain"/>
</dbReference>
<protein>
    <recommendedName>
        <fullName evidence="4">C-type lectin domain-containing protein</fullName>
    </recommendedName>
</protein>
<feature type="compositionally biased region" description="Basic and acidic residues" evidence="1">
    <location>
        <begin position="407"/>
        <end position="418"/>
    </location>
</feature>
<evidence type="ECO:0000313" key="5">
    <source>
        <dbReference type="EMBL" id="KAL3861690.1"/>
    </source>
</evidence>
<dbReference type="EMBL" id="JBJQND010000011">
    <property type="protein sequence ID" value="KAL3861690.1"/>
    <property type="molecule type" value="Genomic_DNA"/>
</dbReference>
<reference evidence="5 6" key="1">
    <citation type="submission" date="2024-11" db="EMBL/GenBank/DDBJ databases">
        <title>Chromosome-level genome assembly of the freshwater bivalve Anodonta woodiana.</title>
        <authorList>
            <person name="Chen X."/>
        </authorList>
    </citation>
    <scope>NUCLEOTIDE SEQUENCE [LARGE SCALE GENOMIC DNA]</scope>
    <source>
        <strain evidence="5">MN2024</strain>
        <tissue evidence="5">Gills</tissue>
    </source>
</reference>
<evidence type="ECO:0000259" key="4">
    <source>
        <dbReference type="PROSITE" id="PS50041"/>
    </source>
</evidence>
<dbReference type="SMART" id="SM00034">
    <property type="entry name" value="CLECT"/>
    <property type="match status" value="1"/>
</dbReference>
<dbReference type="Gene3D" id="3.10.100.10">
    <property type="entry name" value="Mannose-Binding Protein A, subunit A"/>
    <property type="match status" value="1"/>
</dbReference>
<keyword evidence="3" id="KW-0732">Signal</keyword>
<evidence type="ECO:0000256" key="1">
    <source>
        <dbReference type="SAM" id="MobiDB-lite"/>
    </source>
</evidence>
<name>A0ABD3VJT3_SINWO</name>
<evidence type="ECO:0000256" key="2">
    <source>
        <dbReference type="SAM" id="Phobius"/>
    </source>
</evidence>
<dbReference type="PANTHER" id="PTHR22803">
    <property type="entry name" value="MANNOSE, PHOSPHOLIPASE, LECTIN RECEPTOR RELATED"/>
    <property type="match status" value="1"/>
</dbReference>
<keyword evidence="2" id="KW-1133">Transmembrane helix</keyword>
<feature type="signal peptide" evidence="3">
    <location>
        <begin position="1"/>
        <end position="17"/>
    </location>
</feature>
<keyword evidence="6" id="KW-1185">Reference proteome</keyword>
<feature type="transmembrane region" description="Helical" evidence="2">
    <location>
        <begin position="291"/>
        <end position="313"/>
    </location>
</feature>
<proteinExistence type="predicted"/>
<feature type="region of interest" description="Disordered" evidence="1">
    <location>
        <begin position="406"/>
        <end position="436"/>
    </location>
</feature>
<feature type="chain" id="PRO_5044874755" description="C-type lectin domain-containing protein" evidence="3">
    <location>
        <begin position="18"/>
        <end position="459"/>
    </location>
</feature>
<gene>
    <name evidence="5" type="ORF">ACJMK2_007714</name>
</gene>
<dbReference type="InterPro" id="IPR001304">
    <property type="entry name" value="C-type_lectin-like"/>
</dbReference>
<dbReference type="InterPro" id="IPR016187">
    <property type="entry name" value="CTDL_fold"/>
</dbReference>
<keyword evidence="2" id="KW-0472">Membrane</keyword>